<dbReference type="FunFam" id="1.10.10.10:FF:000003">
    <property type="entry name" value="Paired box protein Pax-6"/>
    <property type="match status" value="1"/>
</dbReference>
<evidence type="ECO:0000256" key="3">
    <source>
        <dbReference type="ARBA" id="ARBA00022473"/>
    </source>
</evidence>
<feature type="region of interest" description="Disordered" evidence="12">
    <location>
        <begin position="377"/>
        <end position="419"/>
    </location>
</feature>
<dbReference type="PROSITE" id="PS50071">
    <property type="entry name" value="HOMEOBOX_2"/>
    <property type="match status" value="1"/>
</dbReference>
<evidence type="ECO:0000256" key="11">
    <source>
        <dbReference type="RuleBase" id="RU000682"/>
    </source>
</evidence>
<keyword evidence="5" id="KW-0805">Transcription regulation</keyword>
<dbReference type="SMART" id="SM00389">
    <property type="entry name" value="HOX"/>
    <property type="match status" value="1"/>
</dbReference>
<accession>Q0GKX9</accession>
<dbReference type="SUPFAM" id="SSF46689">
    <property type="entry name" value="Homeodomain-like"/>
    <property type="match status" value="2"/>
</dbReference>
<comment type="subcellular location">
    <subcellularLocation>
        <location evidence="1 10 11">Nucleus</location>
    </subcellularLocation>
</comment>
<feature type="domain" description="Homeobox" evidence="13">
    <location>
        <begin position="193"/>
        <end position="253"/>
    </location>
</feature>
<dbReference type="Gene3D" id="1.10.10.60">
    <property type="entry name" value="Homeodomain-like"/>
    <property type="match status" value="1"/>
</dbReference>
<feature type="region of interest" description="Disordered" evidence="12">
    <location>
        <begin position="127"/>
        <end position="147"/>
    </location>
</feature>
<dbReference type="InterPro" id="IPR001356">
    <property type="entry name" value="HD"/>
</dbReference>
<dbReference type="PANTHER" id="PTHR45636:SF49">
    <property type="entry name" value="PAIRED BOX PROTEIN 3 HOMOLOG"/>
    <property type="match status" value="1"/>
</dbReference>
<evidence type="ECO:0000256" key="2">
    <source>
        <dbReference type="ARBA" id="ARBA00005733"/>
    </source>
</evidence>
<evidence type="ECO:0000256" key="12">
    <source>
        <dbReference type="SAM" id="MobiDB-lite"/>
    </source>
</evidence>
<sequence>MNKQILRNGQGKVNQLGGLFINGRPLPLNIRLKIVEMASQGVRPCVISRTLCVSHGCVSKILQRYQETGSIRPGAIGGSKPRVKMEDVEKKIEEYKKEDPSIFSWEIRERLIKEGICDENSVPSVSSISRLQKQTRTPPNNNSNNNCSINNNDICNNSKNDSEITKGLSSASVDGDDSMLSDVDVEPGFKLLRKQRRSRTTFDAEQTTQLEKAFSRTHYPDIYTREELAQTSGLTEARIQVWFSNRRARWRKQNGVTNTSRGYETLMKAAMMPNSSSNNNMNSSSGSNNNNDDDDDNNNNFNDNRHNWMVGDALHSYSDKNNLQSHINGGTTHNFYQTNIQNNFHACQLYNKDCLQNECSQFYPGYLPNFRLPTDPGPAEMYRPLDPSHQLHLQSPPPPPPPPLAQQEPLTTPNYFNSSWNHQRLSPHPPYIVKPNPTYLYHGSFHNSFQHSNNPMHTDWKSNIFSQTQHNSLNADDNFFQQTPLYSLVSGF</sequence>
<evidence type="ECO:0000313" key="15">
    <source>
        <dbReference type="EMBL" id="ABI17942.1"/>
    </source>
</evidence>
<dbReference type="GO" id="GO:0005634">
    <property type="term" value="C:nucleus"/>
    <property type="evidence" value="ECO:0007669"/>
    <property type="project" value="UniProtKB-SubCell"/>
</dbReference>
<dbReference type="InterPro" id="IPR043182">
    <property type="entry name" value="PAIRED_DNA-bd_dom"/>
</dbReference>
<evidence type="ECO:0000256" key="10">
    <source>
        <dbReference type="PROSITE-ProRule" id="PRU00108"/>
    </source>
</evidence>
<dbReference type="InterPro" id="IPR017970">
    <property type="entry name" value="Homeobox_CS"/>
</dbReference>
<dbReference type="CDD" id="cd00086">
    <property type="entry name" value="homeodomain"/>
    <property type="match status" value="1"/>
</dbReference>
<dbReference type="PROSITE" id="PS00034">
    <property type="entry name" value="PAIRED_1"/>
    <property type="match status" value="1"/>
</dbReference>
<feature type="compositionally biased region" description="Low complexity" evidence="12">
    <location>
        <begin position="274"/>
        <end position="290"/>
    </location>
</feature>
<dbReference type="PROSITE" id="PS51057">
    <property type="entry name" value="PAIRED_2"/>
    <property type="match status" value="1"/>
</dbReference>
<dbReference type="InterPro" id="IPR043565">
    <property type="entry name" value="PAX_fam"/>
</dbReference>
<evidence type="ECO:0000256" key="8">
    <source>
        <dbReference type="ARBA" id="ARBA00023163"/>
    </source>
</evidence>
<dbReference type="PROSITE" id="PS00027">
    <property type="entry name" value="HOMEOBOX_1"/>
    <property type="match status" value="1"/>
</dbReference>
<dbReference type="Pfam" id="PF00292">
    <property type="entry name" value="PAX"/>
    <property type="match status" value="1"/>
</dbReference>
<protein>
    <submittedName>
        <fullName evidence="15">Pax 3/7A</fullName>
    </submittedName>
</protein>
<evidence type="ECO:0000256" key="6">
    <source>
        <dbReference type="ARBA" id="ARBA00023125"/>
    </source>
</evidence>
<feature type="compositionally biased region" description="Polar residues" evidence="12">
    <location>
        <begin position="127"/>
        <end position="139"/>
    </location>
</feature>
<feature type="DNA-binding region" description="Homeobox" evidence="10">
    <location>
        <begin position="195"/>
        <end position="254"/>
    </location>
</feature>
<keyword evidence="7 10" id="KW-0371">Homeobox</keyword>
<dbReference type="InterPro" id="IPR001523">
    <property type="entry name" value="Paired_dom"/>
</dbReference>
<feature type="compositionally biased region" description="Pro residues" evidence="12">
    <location>
        <begin position="395"/>
        <end position="404"/>
    </location>
</feature>
<dbReference type="PRINTS" id="PR00027">
    <property type="entry name" value="PAIREDBOX"/>
</dbReference>
<name>Q0GKX9_9ANNE</name>
<dbReference type="Pfam" id="PF00046">
    <property type="entry name" value="Homeodomain"/>
    <property type="match status" value="1"/>
</dbReference>
<organism evidence="15">
    <name type="scientific">Helobdella sp. MS-2000</name>
    <dbReference type="NCBI Taxonomy" id="399104"/>
    <lineage>
        <taxon>Eukaryota</taxon>
        <taxon>Metazoa</taxon>
        <taxon>Spiralia</taxon>
        <taxon>Lophotrochozoa</taxon>
        <taxon>Annelida</taxon>
        <taxon>Clitellata</taxon>
        <taxon>Hirudinea</taxon>
        <taxon>Rhynchobdellida</taxon>
        <taxon>Glossiphoniidae</taxon>
        <taxon>Helobdella</taxon>
    </lineage>
</organism>
<feature type="domain" description="Paired" evidence="14">
    <location>
        <begin position="9"/>
        <end position="135"/>
    </location>
</feature>
<evidence type="ECO:0000256" key="7">
    <source>
        <dbReference type="ARBA" id="ARBA00023155"/>
    </source>
</evidence>
<evidence type="ECO:0000259" key="14">
    <source>
        <dbReference type="PROSITE" id="PS51057"/>
    </source>
</evidence>
<comment type="similarity">
    <text evidence="2">Belongs to the paired homeobox family.</text>
</comment>
<keyword evidence="8" id="KW-0804">Transcription</keyword>
<keyword evidence="9 10" id="KW-0539">Nucleus</keyword>
<keyword evidence="6 10" id="KW-0238">DNA-binding</keyword>
<dbReference type="FunFam" id="1.10.10.60:FF:000679">
    <property type="entry name" value="Homeobox protein aristaless"/>
    <property type="match status" value="1"/>
</dbReference>
<dbReference type="SMART" id="SM00351">
    <property type="entry name" value="PAX"/>
    <property type="match status" value="1"/>
</dbReference>
<evidence type="ECO:0000256" key="4">
    <source>
        <dbReference type="ARBA" id="ARBA00022724"/>
    </source>
</evidence>
<dbReference type="EMBL" id="DQ858213">
    <property type="protein sequence ID" value="ABI17942.1"/>
    <property type="molecule type" value="mRNA"/>
</dbReference>
<evidence type="ECO:0000256" key="9">
    <source>
        <dbReference type="ARBA" id="ARBA00023242"/>
    </source>
</evidence>
<dbReference type="GO" id="GO:0000981">
    <property type="term" value="F:DNA-binding transcription factor activity, RNA polymerase II-specific"/>
    <property type="evidence" value="ECO:0007669"/>
    <property type="project" value="InterPro"/>
</dbReference>
<feature type="region of interest" description="Disordered" evidence="12">
    <location>
        <begin position="272"/>
        <end position="306"/>
    </location>
</feature>
<keyword evidence="3" id="KW-0217">Developmental protein</keyword>
<dbReference type="InterPro" id="IPR036388">
    <property type="entry name" value="WH-like_DNA-bd_sf"/>
</dbReference>
<evidence type="ECO:0000256" key="1">
    <source>
        <dbReference type="ARBA" id="ARBA00004123"/>
    </source>
</evidence>
<evidence type="ECO:0000259" key="13">
    <source>
        <dbReference type="PROSITE" id="PS50071"/>
    </source>
</evidence>
<reference evidence="15" key="1">
    <citation type="journal article" date="2007" name="Dev. Biol.">
        <title>Hau-Pax3/7A is an early marker of leech mesoderm involved in segmental morphogenesis, nephridial development, and body cavity formation.</title>
        <authorList>
            <person name="Woodruff J.B."/>
            <person name="Mitchell B.J."/>
            <person name="Shankland M."/>
        </authorList>
    </citation>
    <scope>NUCLEOTIDE SEQUENCE</scope>
</reference>
<proteinExistence type="evidence at transcript level"/>
<dbReference type="PANTHER" id="PTHR45636">
    <property type="entry name" value="PAIRED BOX PROTEIN PAX-6-RELATED-RELATED"/>
    <property type="match status" value="1"/>
</dbReference>
<evidence type="ECO:0000256" key="5">
    <source>
        <dbReference type="ARBA" id="ARBA00023015"/>
    </source>
</evidence>
<dbReference type="Gene3D" id="1.10.10.10">
    <property type="entry name" value="Winged helix-like DNA-binding domain superfamily/Winged helix DNA-binding domain"/>
    <property type="match status" value="2"/>
</dbReference>
<dbReference type="AlphaFoldDB" id="Q0GKX9"/>
<keyword evidence="4" id="KW-0563">Paired box</keyword>
<dbReference type="GO" id="GO:0000978">
    <property type="term" value="F:RNA polymerase II cis-regulatory region sequence-specific DNA binding"/>
    <property type="evidence" value="ECO:0007669"/>
    <property type="project" value="TreeGrafter"/>
</dbReference>
<dbReference type="InterPro" id="IPR009057">
    <property type="entry name" value="Homeodomain-like_sf"/>
</dbReference>